<dbReference type="InterPro" id="IPR006555">
    <property type="entry name" value="ATP-dep_Helicase_C"/>
</dbReference>
<dbReference type="CDD" id="cd18788">
    <property type="entry name" value="SF2_C_XPD"/>
    <property type="match status" value="1"/>
</dbReference>
<evidence type="ECO:0000256" key="3">
    <source>
        <dbReference type="SAM" id="MobiDB-lite"/>
    </source>
</evidence>
<dbReference type="PANTHER" id="PTHR11472:SF34">
    <property type="entry name" value="REGULATOR OF TELOMERE ELONGATION HELICASE 1"/>
    <property type="match status" value="1"/>
</dbReference>
<keyword evidence="2" id="KW-0539">Nucleus</keyword>
<feature type="compositionally biased region" description="Basic and acidic residues" evidence="3">
    <location>
        <begin position="560"/>
        <end position="575"/>
    </location>
</feature>
<proteinExistence type="predicted"/>
<protein>
    <submittedName>
        <fullName evidence="5">RTEL1-like protein</fullName>
    </submittedName>
</protein>
<organism evidence="5 6">
    <name type="scientific">Mya arenaria</name>
    <name type="common">Soft-shell clam</name>
    <dbReference type="NCBI Taxonomy" id="6604"/>
    <lineage>
        <taxon>Eukaryota</taxon>
        <taxon>Metazoa</taxon>
        <taxon>Spiralia</taxon>
        <taxon>Lophotrochozoa</taxon>
        <taxon>Mollusca</taxon>
        <taxon>Bivalvia</taxon>
        <taxon>Autobranchia</taxon>
        <taxon>Heteroconchia</taxon>
        <taxon>Euheterodonta</taxon>
        <taxon>Imparidentia</taxon>
        <taxon>Neoheterodontei</taxon>
        <taxon>Myida</taxon>
        <taxon>Myoidea</taxon>
        <taxon>Myidae</taxon>
        <taxon>Mya</taxon>
    </lineage>
</organism>
<feature type="region of interest" description="Disordered" evidence="3">
    <location>
        <begin position="1"/>
        <end position="64"/>
    </location>
</feature>
<name>A0ABY7FRA1_MYAAR</name>
<dbReference type="Gene3D" id="1.20.1160.20">
    <property type="match status" value="1"/>
</dbReference>
<evidence type="ECO:0000313" key="5">
    <source>
        <dbReference type="EMBL" id="WAR24753.1"/>
    </source>
</evidence>
<comment type="subcellular location">
    <subcellularLocation>
        <location evidence="1">Nucleus</location>
    </subcellularLocation>
</comment>
<reference evidence="5" key="1">
    <citation type="submission" date="2022-11" db="EMBL/GenBank/DDBJ databases">
        <title>Centuries of genome instability and evolution in soft-shell clam transmissible cancer (bioRxiv).</title>
        <authorList>
            <person name="Hart S.F.M."/>
            <person name="Yonemitsu M.A."/>
            <person name="Giersch R.M."/>
            <person name="Beal B.F."/>
            <person name="Arriagada G."/>
            <person name="Davis B.W."/>
            <person name="Ostrander E.A."/>
            <person name="Goff S.P."/>
            <person name="Metzger M.J."/>
        </authorList>
    </citation>
    <scope>NUCLEOTIDE SEQUENCE</scope>
    <source>
        <strain evidence="5">MELC-2E11</strain>
        <tissue evidence="5">Siphon/mantle</tissue>
    </source>
</reference>
<dbReference type="Gene3D" id="3.40.50.300">
    <property type="entry name" value="P-loop containing nucleotide triphosphate hydrolases"/>
    <property type="match status" value="1"/>
</dbReference>
<dbReference type="SMART" id="SM00491">
    <property type="entry name" value="HELICc2"/>
    <property type="match status" value="1"/>
</dbReference>
<evidence type="ECO:0000259" key="4">
    <source>
        <dbReference type="SMART" id="SM00491"/>
    </source>
</evidence>
<dbReference type="EMBL" id="CP111024">
    <property type="protein sequence ID" value="WAR24753.1"/>
    <property type="molecule type" value="Genomic_DNA"/>
</dbReference>
<dbReference type="Pfam" id="PF23109">
    <property type="entry name" value="ARCH_RTEL1"/>
    <property type="match status" value="1"/>
</dbReference>
<accession>A0ABY7FRA1</accession>
<gene>
    <name evidence="5" type="ORF">MAR_038422</name>
</gene>
<feature type="domain" description="ATP-dependent helicase C-terminal" evidence="4">
    <location>
        <begin position="291"/>
        <end position="408"/>
    </location>
</feature>
<dbReference type="InterPro" id="IPR036600">
    <property type="entry name" value="PAH_sf"/>
</dbReference>
<dbReference type="Proteomes" id="UP001164746">
    <property type="component" value="Chromosome 13"/>
</dbReference>
<evidence type="ECO:0000256" key="2">
    <source>
        <dbReference type="ARBA" id="ARBA00023242"/>
    </source>
</evidence>
<dbReference type="InterPro" id="IPR027417">
    <property type="entry name" value="P-loop_NTPase"/>
</dbReference>
<dbReference type="InterPro" id="IPR045028">
    <property type="entry name" value="DinG/Rad3-like"/>
</dbReference>
<dbReference type="PANTHER" id="PTHR11472">
    <property type="entry name" value="DNA REPAIR DEAD HELICASE RAD3/XP-D SUBFAMILY MEMBER"/>
    <property type="match status" value="1"/>
</dbReference>
<dbReference type="Pfam" id="PF23116">
    <property type="entry name" value="HHD_RTEL1"/>
    <property type="match status" value="1"/>
</dbReference>
<sequence length="689" mass="76857">MKNNNMTSMECWKAQRGPVSVSQLLGPGEKGPSDRALEGLAKSLEGSTGTSWGGSDFDKGTKVRKNPMRGFEEKLGTARVDRQRSRHRGFGQLWPEKQEMSRLGEKFVELIQTERSEEDLGGPEAMPDFTLDDILRLKSTLVDFEKVIDEVNVPSGGKGLTKPGMFIYELLGKANIVYSNKNIIVDMLEKIVGYITADGKTLSYWCFSPGHSMSDLLAHGINPFPVRLENPHVIQKHQVWVGTLKKGPDGTTLNSNFETRFTVSYQAALGNSIVNFAREVPNGLLIFFPSYPVMEKCLEQWKLMNDFYSKINDPSLNGAIFIAVCRGKVSEGLDFSDTNGRAVVITGLPYPPYMDPKVVLKMQYLDEMKGKQGFQSLSGKEWYRQQASRAVNQAIGRLPVWVRPRCNKYEAFGLAVRDLMVFFKHAEKLKRDGDVTEKETKAAVSSKQLNTAENYISEVKASLGKESSGYKQFSSALVQYKKSEDIESVCNVITEVFVRQGHFPQLFAKFYRFVRPKHKERFSELCQQITGLSTGYKTEDSVSRKRLQETELGSGAFKKQKTDSDDMVKNSKEGAKTVSLEKTNHVKSSSSYDKENGGTVKASASSDKSGCLSKVSTQTTINTSKSTGKPGSTSKTVPCIRASLLPAMEAQEPSNAPVSELMHVLVMTDERYLRISCYRLYMLQMQSDG</sequence>
<dbReference type="InterPro" id="IPR057498">
    <property type="entry name" value="Rtel1_ARCH"/>
</dbReference>
<keyword evidence="6" id="KW-1185">Reference proteome</keyword>
<dbReference type="Pfam" id="PF13307">
    <property type="entry name" value="Helicase_C_2"/>
    <property type="match status" value="1"/>
</dbReference>
<feature type="region of interest" description="Disordered" evidence="3">
    <location>
        <begin position="553"/>
        <end position="607"/>
    </location>
</feature>
<evidence type="ECO:0000313" key="6">
    <source>
        <dbReference type="Proteomes" id="UP001164746"/>
    </source>
</evidence>
<evidence type="ECO:0000256" key="1">
    <source>
        <dbReference type="ARBA" id="ARBA00004123"/>
    </source>
</evidence>
<dbReference type="SUPFAM" id="SSF47762">
    <property type="entry name" value="PAH2 domain"/>
    <property type="match status" value="1"/>
</dbReference>